<dbReference type="PROSITE" id="PS50123">
    <property type="entry name" value="CHER"/>
    <property type="match status" value="1"/>
</dbReference>
<reference evidence="3" key="1">
    <citation type="journal article" date="2019" name="Int. J. Syst. Evol. Microbiol.">
        <title>The Global Catalogue of Microorganisms (GCM) 10K type strain sequencing project: providing services to taxonomists for standard genome sequencing and annotation.</title>
        <authorList>
            <consortium name="The Broad Institute Genomics Platform"/>
            <consortium name="The Broad Institute Genome Sequencing Center for Infectious Disease"/>
            <person name="Wu L."/>
            <person name="Ma J."/>
        </authorList>
    </citation>
    <scope>NUCLEOTIDE SEQUENCE [LARGE SCALE GENOMIC DNA]</scope>
    <source>
        <strain evidence="3">KCTC 33676</strain>
    </source>
</reference>
<dbReference type="InterPro" id="IPR022642">
    <property type="entry name" value="CheR_C"/>
</dbReference>
<keyword evidence="2" id="KW-0489">Methyltransferase</keyword>
<dbReference type="PANTHER" id="PTHR24422:SF8">
    <property type="entry name" value="CHEMOTAXIS PROTEIN"/>
    <property type="match status" value="1"/>
</dbReference>
<name>A0ABW5R891_9BACL</name>
<gene>
    <name evidence="2" type="ORF">ACFSUC_05100</name>
</gene>
<dbReference type="Pfam" id="PF01739">
    <property type="entry name" value="CheR"/>
    <property type="match status" value="1"/>
</dbReference>
<dbReference type="PRINTS" id="PR00996">
    <property type="entry name" value="CHERMTFRASE"/>
</dbReference>
<protein>
    <submittedName>
        <fullName evidence="2">CheR family methyltransferase</fullName>
    </submittedName>
</protein>
<keyword evidence="3" id="KW-1185">Reference proteome</keyword>
<feature type="domain" description="CheR-type methyltransferase" evidence="1">
    <location>
        <begin position="1"/>
        <end position="273"/>
    </location>
</feature>
<dbReference type="Proteomes" id="UP001597497">
    <property type="component" value="Unassembled WGS sequence"/>
</dbReference>
<dbReference type="Pfam" id="PF03705">
    <property type="entry name" value="CheR_N"/>
    <property type="match status" value="1"/>
</dbReference>
<dbReference type="EMBL" id="JBHUMM010000007">
    <property type="protein sequence ID" value="MFD2670984.1"/>
    <property type="molecule type" value="Genomic_DNA"/>
</dbReference>
<dbReference type="InterPro" id="IPR000780">
    <property type="entry name" value="CheR_MeTrfase"/>
</dbReference>
<dbReference type="Gene3D" id="3.40.50.150">
    <property type="entry name" value="Vaccinia Virus protein VP39"/>
    <property type="match status" value="1"/>
</dbReference>
<accession>A0ABW5R891</accession>
<comment type="caution">
    <text evidence="2">The sequence shown here is derived from an EMBL/GenBank/DDBJ whole genome shotgun (WGS) entry which is preliminary data.</text>
</comment>
<dbReference type="InterPro" id="IPR029063">
    <property type="entry name" value="SAM-dependent_MTases_sf"/>
</dbReference>
<sequence length="280" mass="33078">MEPDELERIEIELLLEGVYRVRGLDFRNYVYASLRRRVWHRVHAEDLVTVSALQDKVFRSEGCMDRLISDLVIHVTEMFRDPEVFRQFREEVVPVLRDLPFLRIWHAGCSTGEEAYSMAILLHEEGLYDRTRIYATDLNEAVLNKAKEGVYPLDKMKMYTQNYVKSGGKASFSDYYTARYHSIIFPSFLKKNIVFAQHNLVTDTSFHEFDVIFCRNVMIYFNRNLQNRVQSLFHQSLSDRGFLVLGSKETLHFSPYSDHYEAYSQTHKIYRKETPKVNTN</sequence>
<evidence type="ECO:0000313" key="2">
    <source>
        <dbReference type="EMBL" id="MFD2670984.1"/>
    </source>
</evidence>
<dbReference type="InterPro" id="IPR050903">
    <property type="entry name" value="Bact_Chemotaxis_MeTrfase"/>
</dbReference>
<dbReference type="PANTHER" id="PTHR24422">
    <property type="entry name" value="CHEMOTAXIS PROTEIN METHYLTRANSFERASE"/>
    <property type="match status" value="1"/>
</dbReference>
<dbReference type="GO" id="GO:0032259">
    <property type="term" value="P:methylation"/>
    <property type="evidence" value="ECO:0007669"/>
    <property type="project" value="UniProtKB-KW"/>
</dbReference>
<keyword evidence="2" id="KW-0808">Transferase</keyword>
<dbReference type="SUPFAM" id="SSF53335">
    <property type="entry name" value="S-adenosyl-L-methionine-dependent methyltransferases"/>
    <property type="match status" value="1"/>
</dbReference>
<evidence type="ECO:0000313" key="3">
    <source>
        <dbReference type="Proteomes" id="UP001597497"/>
    </source>
</evidence>
<dbReference type="SMART" id="SM00138">
    <property type="entry name" value="MeTrc"/>
    <property type="match status" value="1"/>
</dbReference>
<dbReference type="RefSeq" id="WP_379928404.1">
    <property type="nucleotide sequence ID" value="NZ_JBHUMM010000007.1"/>
</dbReference>
<proteinExistence type="predicted"/>
<dbReference type="GO" id="GO:0008168">
    <property type="term" value="F:methyltransferase activity"/>
    <property type="evidence" value="ECO:0007669"/>
    <property type="project" value="UniProtKB-KW"/>
</dbReference>
<evidence type="ECO:0000259" key="1">
    <source>
        <dbReference type="PROSITE" id="PS50123"/>
    </source>
</evidence>
<organism evidence="2 3">
    <name type="scientific">Marinicrinis sediminis</name>
    <dbReference type="NCBI Taxonomy" id="1652465"/>
    <lineage>
        <taxon>Bacteria</taxon>
        <taxon>Bacillati</taxon>
        <taxon>Bacillota</taxon>
        <taxon>Bacilli</taxon>
        <taxon>Bacillales</taxon>
        <taxon>Paenibacillaceae</taxon>
    </lineage>
</organism>
<dbReference type="InterPro" id="IPR022641">
    <property type="entry name" value="CheR_N"/>
</dbReference>